<dbReference type="GO" id="GO:0016301">
    <property type="term" value="F:kinase activity"/>
    <property type="evidence" value="ECO:0007669"/>
    <property type="project" value="UniProtKB-KW"/>
</dbReference>
<dbReference type="SUPFAM" id="SSF56112">
    <property type="entry name" value="Protein kinase-like (PK-like)"/>
    <property type="match status" value="1"/>
</dbReference>
<gene>
    <name evidence="2" type="ORF">LENED_009602</name>
</gene>
<dbReference type="EMBL" id="BDGU01000469">
    <property type="protein sequence ID" value="GAW07597.1"/>
    <property type="molecule type" value="Genomic_DNA"/>
</dbReference>
<accession>A0A1Q3EK49</accession>
<dbReference type="Gene3D" id="3.90.1200.10">
    <property type="match status" value="1"/>
</dbReference>
<evidence type="ECO:0000259" key="1">
    <source>
        <dbReference type="Pfam" id="PF01636"/>
    </source>
</evidence>
<keyword evidence="2" id="KW-0808">Transferase</keyword>
<dbReference type="InterPro" id="IPR051678">
    <property type="entry name" value="AGP_Transferase"/>
</dbReference>
<dbReference type="PANTHER" id="PTHR21310">
    <property type="entry name" value="AMINOGLYCOSIDE PHOSPHOTRANSFERASE-RELATED-RELATED"/>
    <property type="match status" value="1"/>
</dbReference>
<protein>
    <submittedName>
        <fullName evidence="2">Kinase-like protein</fullName>
    </submittedName>
</protein>
<feature type="domain" description="Aminoglycoside phosphotransferase" evidence="1">
    <location>
        <begin position="96"/>
        <end position="274"/>
    </location>
</feature>
<dbReference type="InterPro" id="IPR011009">
    <property type="entry name" value="Kinase-like_dom_sf"/>
</dbReference>
<proteinExistence type="predicted"/>
<name>A0A1Q3EK49_LENED</name>
<reference evidence="2 3" key="1">
    <citation type="submission" date="2016-08" db="EMBL/GenBank/DDBJ databases">
        <authorList>
            <consortium name="Lentinula edodes genome sequencing consortium"/>
            <person name="Sakamoto Y."/>
            <person name="Nakade K."/>
            <person name="Sato S."/>
            <person name="Yoshida Y."/>
            <person name="Miyazaki K."/>
            <person name="Natsume S."/>
            <person name="Konno N."/>
        </authorList>
    </citation>
    <scope>NUCLEOTIDE SEQUENCE [LARGE SCALE GENOMIC DNA]</scope>
    <source>
        <strain evidence="2 3">NBRC 111202</strain>
    </source>
</reference>
<evidence type="ECO:0000313" key="3">
    <source>
        <dbReference type="Proteomes" id="UP000188533"/>
    </source>
</evidence>
<dbReference type="Proteomes" id="UP000188533">
    <property type="component" value="Unassembled WGS sequence"/>
</dbReference>
<reference evidence="2 3" key="2">
    <citation type="submission" date="2017-02" db="EMBL/GenBank/DDBJ databases">
        <title>A genome survey and senescence transcriptome analysis in Lentinula edodes.</title>
        <authorList>
            <person name="Sakamoto Y."/>
            <person name="Nakade K."/>
            <person name="Sato S."/>
            <person name="Yoshida Y."/>
            <person name="Miyazaki K."/>
            <person name="Natsume S."/>
            <person name="Konno N."/>
        </authorList>
    </citation>
    <scope>NUCLEOTIDE SEQUENCE [LARGE SCALE GENOMIC DNA]</scope>
    <source>
        <strain evidence="2 3">NBRC 111202</strain>
    </source>
</reference>
<sequence length="318" mass="36690">MNERIKCLVYAFLSITADVLDTLLSCVISNSKPRLSLQHSDVDDLSDEEILELRMKAPRLNSDHGLRKLTPSTVAKASQDMDEDMSDASEANALNLVFADTMIPVPRVRRVVKRKWDYLIVQDYIKGPTLANAWSSYSIWQKISVAFTLRRYVRQLRRLKASPSTPPGPIGADGPRICESPIFGQVQSHRGPFASYAELTAFFNQRAKMAYDNIDLPEDHPSRKQRFDDSEALVFTHQDINPRNIIVGEDGRLWIIDWAWSGYYPPWFEYVAMKRQLENEEVIGSDHKYWDLLIPFVCGPYFEQDNWLSNMSRGLYYR</sequence>
<dbReference type="AlphaFoldDB" id="A0A1Q3EK49"/>
<dbReference type="InterPro" id="IPR002575">
    <property type="entry name" value="Aminoglycoside_PTrfase"/>
</dbReference>
<dbReference type="PANTHER" id="PTHR21310:SF39">
    <property type="entry name" value="AMINOGLYCOSIDE PHOSPHOTRANSFERASE DOMAIN-CONTAINING PROTEIN"/>
    <property type="match status" value="1"/>
</dbReference>
<keyword evidence="3" id="KW-1185">Reference proteome</keyword>
<keyword evidence="2" id="KW-0418">Kinase</keyword>
<evidence type="ECO:0000313" key="2">
    <source>
        <dbReference type="EMBL" id="GAW07597.1"/>
    </source>
</evidence>
<organism evidence="2 3">
    <name type="scientific">Lentinula edodes</name>
    <name type="common">Shiitake mushroom</name>
    <name type="synonym">Lentinus edodes</name>
    <dbReference type="NCBI Taxonomy" id="5353"/>
    <lineage>
        <taxon>Eukaryota</taxon>
        <taxon>Fungi</taxon>
        <taxon>Dikarya</taxon>
        <taxon>Basidiomycota</taxon>
        <taxon>Agaricomycotina</taxon>
        <taxon>Agaricomycetes</taxon>
        <taxon>Agaricomycetidae</taxon>
        <taxon>Agaricales</taxon>
        <taxon>Marasmiineae</taxon>
        <taxon>Omphalotaceae</taxon>
        <taxon>Lentinula</taxon>
    </lineage>
</organism>
<dbReference type="Pfam" id="PF01636">
    <property type="entry name" value="APH"/>
    <property type="match status" value="1"/>
</dbReference>
<comment type="caution">
    <text evidence="2">The sequence shown here is derived from an EMBL/GenBank/DDBJ whole genome shotgun (WGS) entry which is preliminary data.</text>
</comment>